<dbReference type="SUPFAM" id="SSF117916">
    <property type="entry name" value="Fe-S cluster assembly (FSCA) domain-like"/>
    <property type="match status" value="1"/>
</dbReference>
<dbReference type="RefSeq" id="WP_089820242.1">
    <property type="nucleotide sequence ID" value="NZ_FORQ01000004.1"/>
</dbReference>
<accession>A0A1I3NHH4</accession>
<dbReference type="GO" id="GO:0005506">
    <property type="term" value="F:iron ion binding"/>
    <property type="evidence" value="ECO:0007669"/>
    <property type="project" value="InterPro"/>
</dbReference>
<dbReference type="Proteomes" id="UP000242560">
    <property type="component" value="Unassembled WGS sequence"/>
</dbReference>
<dbReference type="InterPro" id="IPR034904">
    <property type="entry name" value="FSCA_dom_sf"/>
</dbReference>
<feature type="domain" description="Scaffold protein Nfu/NifU N-terminal" evidence="2">
    <location>
        <begin position="103"/>
        <end position="189"/>
    </location>
</feature>
<protein>
    <submittedName>
        <fullName evidence="3">Fe-S cluster biogenesis protein NfuA, 4Fe-4S-binding domain</fullName>
    </submittedName>
</protein>
<dbReference type="Gene3D" id="3.30.300.130">
    <property type="entry name" value="Fe-S cluster assembly (FSCA)"/>
    <property type="match status" value="1"/>
</dbReference>
<dbReference type="SUPFAM" id="SSF110836">
    <property type="entry name" value="Hypothetical protein SAV1430"/>
    <property type="match status" value="2"/>
</dbReference>
<dbReference type="PANTHER" id="PTHR11178:SF1">
    <property type="entry name" value="NFU1 IRON-SULFUR CLUSTER SCAFFOLD HOMOLOG, MITOCHONDRIAL"/>
    <property type="match status" value="1"/>
</dbReference>
<dbReference type="SMART" id="SM00932">
    <property type="entry name" value="Nfu_N"/>
    <property type="match status" value="2"/>
</dbReference>
<evidence type="ECO:0000259" key="2">
    <source>
        <dbReference type="SMART" id="SM00932"/>
    </source>
</evidence>
<dbReference type="Gene3D" id="3.30.1370.70">
    <property type="entry name" value="Scaffold protein Nfu/NifU, N-terminal domain"/>
    <property type="match status" value="2"/>
</dbReference>
<proteinExistence type="inferred from homology"/>
<dbReference type="Pfam" id="PF01106">
    <property type="entry name" value="NifU"/>
    <property type="match status" value="1"/>
</dbReference>
<evidence type="ECO:0000313" key="3">
    <source>
        <dbReference type="EMBL" id="SFJ08642.1"/>
    </source>
</evidence>
<dbReference type="GO" id="GO:0051536">
    <property type="term" value="F:iron-sulfur cluster binding"/>
    <property type="evidence" value="ECO:0007669"/>
    <property type="project" value="InterPro"/>
</dbReference>
<comment type="similarity">
    <text evidence="1">Belongs to the NifU family.</text>
</comment>
<dbReference type="InterPro" id="IPR036498">
    <property type="entry name" value="Nfu/NifU_N_sf"/>
</dbReference>
<dbReference type="InterPro" id="IPR001075">
    <property type="entry name" value="NIF_FeS_clus_asmbl_NifU_C"/>
</dbReference>
<reference evidence="4" key="1">
    <citation type="submission" date="2016-10" db="EMBL/GenBank/DDBJ databases">
        <authorList>
            <person name="Varghese N."/>
            <person name="Submissions S."/>
        </authorList>
    </citation>
    <scope>NUCLEOTIDE SEQUENCE [LARGE SCALE GENOMIC DNA]</scope>
    <source>
        <strain evidence="4">DSM 22251</strain>
    </source>
</reference>
<organism evidence="3 4">
    <name type="scientific">Kaistella treverensis</name>
    <dbReference type="NCBI Taxonomy" id="631455"/>
    <lineage>
        <taxon>Bacteria</taxon>
        <taxon>Pseudomonadati</taxon>
        <taxon>Bacteroidota</taxon>
        <taxon>Flavobacteriia</taxon>
        <taxon>Flavobacteriales</taxon>
        <taxon>Weeksellaceae</taxon>
        <taxon>Chryseobacterium group</taxon>
        <taxon>Kaistella</taxon>
    </lineage>
</organism>
<evidence type="ECO:0000313" key="4">
    <source>
        <dbReference type="Proteomes" id="UP000242560"/>
    </source>
</evidence>
<dbReference type="Pfam" id="PF08712">
    <property type="entry name" value="Nfu_N"/>
    <property type="match status" value="2"/>
</dbReference>
<evidence type="ECO:0000256" key="1">
    <source>
        <dbReference type="ARBA" id="ARBA00006420"/>
    </source>
</evidence>
<name>A0A1I3NHH4_9FLAO</name>
<dbReference type="InterPro" id="IPR014824">
    <property type="entry name" value="Nfu/NifU_N"/>
</dbReference>
<dbReference type="PANTHER" id="PTHR11178">
    <property type="entry name" value="IRON-SULFUR CLUSTER SCAFFOLD PROTEIN NFU-RELATED"/>
    <property type="match status" value="1"/>
</dbReference>
<feature type="domain" description="Scaffold protein Nfu/NifU N-terminal" evidence="2">
    <location>
        <begin position="4"/>
        <end position="89"/>
    </location>
</feature>
<keyword evidence="4" id="KW-1185">Reference proteome</keyword>
<sequence length="293" mass="32635">MRPIIIEPTENPKVMKFVADYNLIPGSLELDRDSDFTEIPLARELFKYPFVERIFITANFIAVAKQDGVDWENVAEPLQHIIEDELQANPRIYQQKNSEEYIVYAEMTPNPMVMKFVSSKALLDGFIEVKSPLEADDVPLAQAIFGEFDFAREVFISDNFVAVTKNVSVEWHEVMVKVRDFVANYLQNGGKVSNTAAQKHESPAVATVAKREYTETEQKISDILDEYVAPAVAGDGGKISLMEYDAETKTAKMLLQGACSGCPSSTATLKGGIENLLKQFVPELVEKVEAVNG</sequence>
<gene>
    <name evidence="3" type="ORF">SAMN05421638_2089</name>
</gene>
<dbReference type="AlphaFoldDB" id="A0A1I3NHH4"/>
<dbReference type="EMBL" id="FORQ01000004">
    <property type="protein sequence ID" value="SFJ08642.1"/>
    <property type="molecule type" value="Genomic_DNA"/>
</dbReference>
<dbReference type="GO" id="GO:0016226">
    <property type="term" value="P:iron-sulfur cluster assembly"/>
    <property type="evidence" value="ECO:0007669"/>
    <property type="project" value="InterPro"/>
</dbReference>